<evidence type="ECO:0000256" key="3">
    <source>
        <dbReference type="ARBA" id="ARBA00022692"/>
    </source>
</evidence>
<keyword evidence="8" id="KW-1185">Reference proteome</keyword>
<dbReference type="Gene3D" id="3.40.50.10960">
    <property type="match status" value="1"/>
</dbReference>
<evidence type="ECO:0000256" key="6">
    <source>
        <dbReference type="SAM" id="Phobius"/>
    </source>
</evidence>
<keyword evidence="4 6" id="KW-1133">Transmembrane helix</keyword>
<dbReference type="RefSeq" id="WP_252767007.1">
    <property type="nucleotide sequence ID" value="NZ_CP097119.1"/>
</dbReference>
<keyword evidence="6" id="KW-0472">Membrane</keyword>
<sequence length="266" mass="30918">MDEKTQDELVDERLQADSNRKWRHHRLRVGRKNRQIRRERWRRSVRVAVPLLIIFGSLCAYFGYRASPLNRVAAVRITPPAATKLLGKELPIEPGDNLTLVKRDFPRVQHQLQQRYPQINHLTLTATGNQITAHAEIAQPRAWFQRQRQWYVLYPNGRIAQQRPTEAMRNRSCQIQGITEPQQLQTIVQQLCRLSKSNAENVQTITQEKGSGSSDQVRLQLRDSNQIMTFTNQIATKMKDYQQLKSTLKQPSIVHMEYGAYATPIQ</sequence>
<dbReference type="GO" id="GO:0051301">
    <property type="term" value="P:cell division"/>
    <property type="evidence" value="ECO:0007669"/>
    <property type="project" value="UniProtKB-KW"/>
</dbReference>
<dbReference type="PANTHER" id="PTHR37820">
    <property type="entry name" value="CELL DIVISION PROTEIN DIVIB"/>
    <property type="match status" value="1"/>
</dbReference>
<keyword evidence="2" id="KW-0132">Cell division</keyword>
<evidence type="ECO:0000256" key="2">
    <source>
        <dbReference type="ARBA" id="ARBA00022618"/>
    </source>
</evidence>
<keyword evidence="3 6" id="KW-0812">Transmembrane</keyword>
<evidence type="ECO:0008006" key="9">
    <source>
        <dbReference type="Google" id="ProtNLM"/>
    </source>
</evidence>
<evidence type="ECO:0000256" key="1">
    <source>
        <dbReference type="ARBA" id="ARBA00022475"/>
    </source>
</evidence>
<evidence type="ECO:0000256" key="5">
    <source>
        <dbReference type="ARBA" id="ARBA00023306"/>
    </source>
</evidence>
<evidence type="ECO:0000313" key="8">
    <source>
        <dbReference type="Proteomes" id="UP001055911"/>
    </source>
</evidence>
<feature type="transmembrane region" description="Helical" evidence="6">
    <location>
        <begin position="44"/>
        <end position="64"/>
    </location>
</feature>
<dbReference type="GO" id="GO:0005886">
    <property type="term" value="C:plasma membrane"/>
    <property type="evidence" value="ECO:0007669"/>
    <property type="project" value="TreeGrafter"/>
</dbReference>
<evidence type="ECO:0000256" key="4">
    <source>
        <dbReference type="ARBA" id="ARBA00022989"/>
    </source>
</evidence>
<keyword evidence="5" id="KW-0131">Cell cycle</keyword>
<reference evidence="7" key="1">
    <citation type="submission" date="2022-05" db="EMBL/GenBank/DDBJ databases">
        <authorList>
            <person name="Oliphant S.A."/>
            <person name="Watson-Haigh N.S."/>
            <person name="Sumby K.M."/>
            <person name="Gardner J.M."/>
            <person name="Jiranek V."/>
        </authorList>
    </citation>
    <scope>NUCLEOTIDE SEQUENCE</scope>
    <source>
        <strain evidence="7">KI4_B1</strain>
    </source>
</reference>
<dbReference type="PANTHER" id="PTHR37820:SF1">
    <property type="entry name" value="CELL DIVISION PROTEIN FTSQ"/>
    <property type="match status" value="1"/>
</dbReference>
<dbReference type="EMBL" id="CP097119">
    <property type="protein sequence ID" value="USS89457.1"/>
    <property type="molecule type" value="Genomic_DNA"/>
</dbReference>
<gene>
    <name evidence="7" type="ORF">M3M40_01335</name>
</gene>
<keyword evidence="1" id="KW-1003">Cell membrane</keyword>
<dbReference type="Proteomes" id="UP001055911">
    <property type="component" value="Chromosome"/>
</dbReference>
<evidence type="ECO:0000313" key="7">
    <source>
        <dbReference type="EMBL" id="USS89457.1"/>
    </source>
</evidence>
<proteinExistence type="predicted"/>
<organism evidence="7 8">
    <name type="scientific">Fructilactobacillus cliffordii</name>
    <dbReference type="NCBI Taxonomy" id="2940299"/>
    <lineage>
        <taxon>Bacteria</taxon>
        <taxon>Bacillati</taxon>
        <taxon>Bacillota</taxon>
        <taxon>Bacilli</taxon>
        <taxon>Lactobacillales</taxon>
        <taxon>Lactobacillaceae</taxon>
        <taxon>Fructilactobacillus</taxon>
    </lineage>
</organism>
<dbReference type="InterPro" id="IPR050487">
    <property type="entry name" value="FtsQ_DivIB"/>
</dbReference>
<dbReference type="AlphaFoldDB" id="A0A9Q8ZS26"/>
<accession>A0A9Q8ZS26</accession>
<name>A0A9Q8ZS26_9LACO</name>
<protein>
    <recommendedName>
        <fullName evidence="9">Cell division protein DivIB</fullName>
    </recommendedName>
</protein>